<dbReference type="Gene3D" id="2.170.130.10">
    <property type="entry name" value="TonB-dependent receptor, plug domain"/>
    <property type="match status" value="1"/>
</dbReference>
<evidence type="ECO:0000256" key="8">
    <source>
        <dbReference type="PROSITE-ProRule" id="PRU01360"/>
    </source>
</evidence>
<proteinExistence type="inferred from homology"/>
<evidence type="ECO:0000256" key="2">
    <source>
        <dbReference type="ARBA" id="ARBA00022448"/>
    </source>
</evidence>
<comment type="subcellular location">
    <subcellularLocation>
        <location evidence="1 8">Cell outer membrane</location>
        <topology evidence="1 8">Multi-pass membrane protein</topology>
    </subcellularLocation>
</comment>
<evidence type="ECO:0000313" key="15">
    <source>
        <dbReference type="Proteomes" id="UP000229081"/>
    </source>
</evidence>
<dbReference type="InterPro" id="IPR012910">
    <property type="entry name" value="Plug_dom"/>
</dbReference>
<dbReference type="InterPro" id="IPR000531">
    <property type="entry name" value="Beta-barrel_TonB"/>
</dbReference>
<keyword evidence="7 8" id="KW-0998">Cell outer membrane</keyword>
<dbReference type="AlphaFoldDB" id="A0A2K8MPB4"/>
<evidence type="ECO:0000259" key="13">
    <source>
        <dbReference type="Pfam" id="PF07715"/>
    </source>
</evidence>
<dbReference type="PANTHER" id="PTHR30069">
    <property type="entry name" value="TONB-DEPENDENT OUTER MEMBRANE RECEPTOR"/>
    <property type="match status" value="1"/>
</dbReference>
<keyword evidence="6 8" id="KW-0472">Membrane</keyword>
<dbReference type="InterPro" id="IPR036942">
    <property type="entry name" value="Beta-barrel_TonB_sf"/>
</dbReference>
<feature type="compositionally biased region" description="Low complexity" evidence="10">
    <location>
        <begin position="24"/>
        <end position="40"/>
    </location>
</feature>
<reference evidence="14 15" key="1">
    <citation type="submission" date="2017-11" db="EMBL/GenBank/DDBJ databases">
        <title>Complete genome sequence of Sphingomonas sp. Strain Cra20, a psychrotolerant potential plant growth promoting rhizobacteria.</title>
        <authorList>
            <person name="Luo Y."/>
        </authorList>
    </citation>
    <scope>NUCLEOTIDE SEQUENCE [LARGE SCALE GENOMIC DNA]</scope>
    <source>
        <strain evidence="14 15">Cra20</strain>
    </source>
</reference>
<name>A0A2K8MPB4_9SPHN</name>
<dbReference type="Pfam" id="PF07715">
    <property type="entry name" value="Plug"/>
    <property type="match status" value="1"/>
</dbReference>
<evidence type="ECO:0000256" key="7">
    <source>
        <dbReference type="ARBA" id="ARBA00023237"/>
    </source>
</evidence>
<feature type="domain" description="TonB-dependent receptor-like beta-barrel" evidence="12">
    <location>
        <begin position="263"/>
        <end position="694"/>
    </location>
</feature>
<evidence type="ECO:0000259" key="12">
    <source>
        <dbReference type="Pfam" id="PF00593"/>
    </source>
</evidence>
<evidence type="ECO:0000256" key="4">
    <source>
        <dbReference type="ARBA" id="ARBA00022692"/>
    </source>
</evidence>
<evidence type="ECO:0000256" key="3">
    <source>
        <dbReference type="ARBA" id="ARBA00022452"/>
    </source>
</evidence>
<keyword evidence="3 8" id="KW-1134">Transmembrane beta strand</keyword>
<keyword evidence="14" id="KW-0675">Receptor</keyword>
<keyword evidence="11" id="KW-0732">Signal</keyword>
<dbReference type="KEGG" id="sphc:CVN68_19185"/>
<evidence type="ECO:0000256" key="6">
    <source>
        <dbReference type="ARBA" id="ARBA00023136"/>
    </source>
</evidence>
<dbReference type="PANTHER" id="PTHR30069:SF42">
    <property type="entry name" value="FERRIC AEROBACTIN RECEPTOR"/>
    <property type="match status" value="1"/>
</dbReference>
<dbReference type="PROSITE" id="PS52016">
    <property type="entry name" value="TONB_DEPENDENT_REC_3"/>
    <property type="match status" value="1"/>
</dbReference>
<dbReference type="GO" id="GO:0044718">
    <property type="term" value="P:siderophore transmembrane transport"/>
    <property type="evidence" value="ECO:0007669"/>
    <property type="project" value="TreeGrafter"/>
</dbReference>
<keyword evidence="4 8" id="KW-0812">Transmembrane</keyword>
<feature type="signal peptide" evidence="11">
    <location>
        <begin position="1"/>
        <end position="23"/>
    </location>
</feature>
<dbReference type="InterPro" id="IPR039426">
    <property type="entry name" value="TonB-dep_rcpt-like"/>
</dbReference>
<keyword evidence="15" id="KW-1185">Reference proteome</keyword>
<dbReference type="SUPFAM" id="SSF56935">
    <property type="entry name" value="Porins"/>
    <property type="match status" value="1"/>
</dbReference>
<evidence type="ECO:0000256" key="1">
    <source>
        <dbReference type="ARBA" id="ARBA00004571"/>
    </source>
</evidence>
<evidence type="ECO:0000256" key="11">
    <source>
        <dbReference type="SAM" id="SignalP"/>
    </source>
</evidence>
<accession>A0A2K8MPB4</accession>
<dbReference type="Pfam" id="PF00593">
    <property type="entry name" value="TonB_dep_Rec_b-barrel"/>
    <property type="match status" value="1"/>
</dbReference>
<dbReference type="GO" id="GO:0015344">
    <property type="term" value="F:siderophore uptake transmembrane transporter activity"/>
    <property type="evidence" value="ECO:0007669"/>
    <property type="project" value="TreeGrafter"/>
</dbReference>
<comment type="similarity">
    <text evidence="8 9">Belongs to the TonB-dependent receptor family.</text>
</comment>
<evidence type="ECO:0000256" key="9">
    <source>
        <dbReference type="RuleBase" id="RU003357"/>
    </source>
</evidence>
<feature type="chain" id="PRO_5014998281" evidence="11">
    <location>
        <begin position="24"/>
        <end position="728"/>
    </location>
</feature>
<feature type="domain" description="TonB-dependent receptor plug" evidence="13">
    <location>
        <begin position="67"/>
        <end position="170"/>
    </location>
</feature>
<evidence type="ECO:0000256" key="10">
    <source>
        <dbReference type="SAM" id="MobiDB-lite"/>
    </source>
</evidence>
<dbReference type="Proteomes" id="UP000229081">
    <property type="component" value="Chromosome"/>
</dbReference>
<sequence>MGNLVRVALGTLMLSAAWDGALAQQAGPQPADPTTVQDAATADDDEGDRQDERTIIVTGSRTPKEVDKIPGAVTVVSPADVQRSLAITEDQTAVLSKNVPSYSESNQTGNTLGQTLRGRIALYLFDGIPQSTPLRDGSRNATFTDLAVVERIEVIGGASAAEGIGAAGGVINYISKRATRDGLHINGGGRFGTQFEDDSEGWKVQGDVAYKDGGFDVFAAAAYLDRGIAYDAKGRRIGLSSSFSLADTKQMNFFAKVGMNFGASDAQRLELTGSYFRLEGKNNYHYVPGSRASGLPDTSEPGPQLVNGQDVLRQEFNDFKQTALNYSHSNLFGGSLIATAYYAKQAMRFAGENGVDRQDPLIAPLGTLVDQSEINSEKYGLRTSYTRPDFLFDGFELRFGFDAVHDTTDQKLALTNRVWVPPLKYTSYAPYLQLSYDVGPVTLTGGVRHEDGRIKVDDYTTTYFRNRAAVTGGTLKYTNDLLNGGIVIRPGAGFSFFGAYTEGFTLPNIGIPLRNISVPGQSVDGITDLQAVIFENKEIGANWRGRWGSFGASYYRSFSPLGSSFAVDPVTLDFILQRRPVRIEGVEATAEIRPMSQLRFNALYSHLKGFTTRANNVVEPVDVELGIVNISPDKVNLTATWLPTPNASISLGMDHLMARTTNQGERTTGRTLFDLNVKYRAKGVGELSLGVENLFNKYYFLAFSQIDFFQNYFAGRGRVVSLSLRSDF</sequence>
<gene>
    <name evidence="14" type="ORF">CVN68_19185</name>
</gene>
<keyword evidence="2 8" id="KW-0813">Transport</keyword>
<keyword evidence="5 9" id="KW-0798">TonB box</keyword>
<evidence type="ECO:0000313" key="14">
    <source>
        <dbReference type="EMBL" id="ATY33819.1"/>
    </source>
</evidence>
<feature type="region of interest" description="Disordered" evidence="10">
    <location>
        <begin position="24"/>
        <end position="49"/>
    </location>
</feature>
<dbReference type="GO" id="GO:0009279">
    <property type="term" value="C:cell outer membrane"/>
    <property type="evidence" value="ECO:0007669"/>
    <property type="project" value="UniProtKB-SubCell"/>
</dbReference>
<protein>
    <submittedName>
        <fullName evidence="14">TonB-dependent receptor</fullName>
    </submittedName>
</protein>
<dbReference type="InterPro" id="IPR037066">
    <property type="entry name" value="Plug_dom_sf"/>
</dbReference>
<dbReference type="EMBL" id="CP024923">
    <property type="protein sequence ID" value="ATY33819.1"/>
    <property type="molecule type" value="Genomic_DNA"/>
</dbReference>
<evidence type="ECO:0000256" key="5">
    <source>
        <dbReference type="ARBA" id="ARBA00023077"/>
    </source>
</evidence>
<dbReference type="Gene3D" id="2.40.170.20">
    <property type="entry name" value="TonB-dependent receptor, beta-barrel domain"/>
    <property type="match status" value="1"/>
</dbReference>
<organism evidence="14 15">
    <name type="scientific">Sphingomonas psychrotolerans</name>
    <dbReference type="NCBI Taxonomy" id="1327635"/>
    <lineage>
        <taxon>Bacteria</taxon>
        <taxon>Pseudomonadati</taxon>
        <taxon>Pseudomonadota</taxon>
        <taxon>Alphaproteobacteria</taxon>
        <taxon>Sphingomonadales</taxon>
        <taxon>Sphingomonadaceae</taxon>
        <taxon>Sphingomonas</taxon>
    </lineage>
</organism>
<dbReference type="RefSeq" id="WP_100283616.1">
    <property type="nucleotide sequence ID" value="NZ_CP024923.1"/>
</dbReference>